<evidence type="ECO:0000256" key="1">
    <source>
        <dbReference type="SAM" id="MobiDB-lite"/>
    </source>
</evidence>
<dbReference type="Proteomes" id="UP000194798">
    <property type="component" value="Unassembled WGS sequence"/>
</dbReference>
<keyword evidence="4" id="KW-1185">Reference proteome</keyword>
<gene>
    <name evidence="3" type="ORF">TPSD3_16755</name>
</gene>
<dbReference type="RefSeq" id="WP_086489717.1">
    <property type="nucleotide sequence ID" value="NZ_MSLT01000024.1"/>
</dbReference>
<feature type="transmembrane region" description="Helical" evidence="2">
    <location>
        <begin position="35"/>
        <end position="57"/>
    </location>
</feature>
<accession>A0A251X3G0</accession>
<keyword evidence="2" id="KW-0472">Membrane</keyword>
<dbReference type="EMBL" id="MSLT01000024">
    <property type="protein sequence ID" value="OUD11702.1"/>
    <property type="molecule type" value="Genomic_DNA"/>
</dbReference>
<evidence type="ECO:0000313" key="4">
    <source>
        <dbReference type="Proteomes" id="UP000194798"/>
    </source>
</evidence>
<feature type="transmembrane region" description="Helical" evidence="2">
    <location>
        <begin position="7"/>
        <end position="29"/>
    </location>
</feature>
<name>A0A251X3G0_9GAMM</name>
<evidence type="ECO:0000256" key="2">
    <source>
        <dbReference type="SAM" id="Phobius"/>
    </source>
</evidence>
<dbReference type="AlphaFoldDB" id="A0A251X3G0"/>
<feature type="compositionally biased region" description="Polar residues" evidence="1">
    <location>
        <begin position="87"/>
        <end position="107"/>
    </location>
</feature>
<organism evidence="3 4">
    <name type="scientific">Thioflexithrix psekupsensis</name>
    <dbReference type="NCBI Taxonomy" id="1570016"/>
    <lineage>
        <taxon>Bacteria</taxon>
        <taxon>Pseudomonadati</taxon>
        <taxon>Pseudomonadota</taxon>
        <taxon>Gammaproteobacteria</taxon>
        <taxon>Thiotrichales</taxon>
        <taxon>Thioflexithrix</taxon>
    </lineage>
</organism>
<keyword evidence="2" id="KW-0812">Transmembrane</keyword>
<protein>
    <submittedName>
        <fullName evidence="3">Uncharacterized protein</fullName>
    </submittedName>
</protein>
<sequence length="114" mass="12540">MRIEGGLSIAGIMAIVISYVLLLLAFIVVEEQRMLYIIGGFAGFLLGLLLLAFAKIIHLQTETLKQLETLVRFDRAQTKVLTDFAANNTPVKKNPSPTAIKQNSPSVLTPEKKD</sequence>
<comment type="caution">
    <text evidence="3">The sequence shown here is derived from an EMBL/GenBank/DDBJ whole genome shotgun (WGS) entry which is preliminary data.</text>
</comment>
<proteinExistence type="predicted"/>
<keyword evidence="2" id="KW-1133">Transmembrane helix</keyword>
<reference evidence="3 4" key="1">
    <citation type="submission" date="2016-12" db="EMBL/GenBank/DDBJ databases">
        <title>Thioflexothrix psekupsii D3 genome sequencing and assembly.</title>
        <authorList>
            <person name="Fomenkov A."/>
            <person name="Vincze T."/>
            <person name="Grabovich M."/>
            <person name="Anton B.P."/>
            <person name="Dubinina G."/>
            <person name="Orlova M."/>
            <person name="Belousova E."/>
            <person name="Roberts R.J."/>
        </authorList>
    </citation>
    <scope>NUCLEOTIDE SEQUENCE [LARGE SCALE GENOMIC DNA]</scope>
    <source>
        <strain evidence="3">D3</strain>
    </source>
</reference>
<feature type="region of interest" description="Disordered" evidence="1">
    <location>
        <begin position="87"/>
        <end position="114"/>
    </location>
</feature>
<evidence type="ECO:0000313" key="3">
    <source>
        <dbReference type="EMBL" id="OUD11702.1"/>
    </source>
</evidence>